<dbReference type="SUPFAM" id="SSF56235">
    <property type="entry name" value="N-terminal nucleophile aminohydrolases (Ntn hydrolases)"/>
    <property type="match status" value="1"/>
</dbReference>
<dbReference type="InterPro" id="IPR029055">
    <property type="entry name" value="Ntn_hydrolases_N"/>
</dbReference>
<dbReference type="EMBL" id="QZWG01000003">
    <property type="protein sequence ID" value="RZC20492.1"/>
    <property type="molecule type" value="Genomic_DNA"/>
</dbReference>
<reference evidence="1 2" key="1">
    <citation type="submission" date="2018-09" db="EMBL/GenBank/DDBJ databases">
        <title>A high-quality reference genome of wild soybean provides a powerful tool to mine soybean genomes.</title>
        <authorList>
            <person name="Xie M."/>
            <person name="Chung C.Y.L."/>
            <person name="Li M.-W."/>
            <person name="Wong F.-L."/>
            <person name="Chan T.-F."/>
            <person name="Lam H.-M."/>
        </authorList>
    </citation>
    <scope>NUCLEOTIDE SEQUENCE [LARGE SCALE GENOMIC DNA]</scope>
    <source>
        <strain evidence="2">cv. W05</strain>
        <tissue evidence="1">Hypocotyl of etiolated seedlings</tissue>
    </source>
</reference>
<organism evidence="1 2">
    <name type="scientific">Glycine soja</name>
    <name type="common">Wild soybean</name>
    <dbReference type="NCBI Taxonomy" id="3848"/>
    <lineage>
        <taxon>Eukaryota</taxon>
        <taxon>Viridiplantae</taxon>
        <taxon>Streptophyta</taxon>
        <taxon>Embryophyta</taxon>
        <taxon>Tracheophyta</taxon>
        <taxon>Spermatophyta</taxon>
        <taxon>Magnoliopsida</taxon>
        <taxon>eudicotyledons</taxon>
        <taxon>Gunneridae</taxon>
        <taxon>Pentapetalae</taxon>
        <taxon>rosids</taxon>
        <taxon>fabids</taxon>
        <taxon>Fabales</taxon>
        <taxon>Fabaceae</taxon>
        <taxon>Papilionoideae</taxon>
        <taxon>50 kb inversion clade</taxon>
        <taxon>NPAAA clade</taxon>
        <taxon>indigoferoid/millettioid clade</taxon>
        <taxon>Phaseoleae</taxon>
        <taxon>Glycine</taxon>
        <taxon>Glycine subgen. Soja</taxon>
    </lineage>
</organism>
<comment type="caution">
    <text evidence="1">The sequence shown here is derived from an EMBL/GenBank/DDBJ whole genome shotgun (WGS) entry which is preliminary data.</text>
</comment>
<keyword evidence="1" id="KW-0647">Proteasome</keyword>
<proteinExistence type="predicted"/>
<gene>
    <name evidence="1" type="ORF">D0Y65_007063</name>
</gene>
<name>A0A445LB23_GLYSO</name>
<dbReference type="AlphaFoldDB" id="A0A445LB23"/>
<protein>
    <submittedName>
        <fullName evidence="1">Proteasome subunit beta type-1 isoform B</fullName>
    </submittedName>
</protein>
<dbReference type="Proteomes" id="UP000289340">
    <property type="component" value="Chromosome 3"/>
</dbReference>
<dbReference type="GO" id="GO:0000502">
    <property type="term" value="C:proteasome complex"/>
    <property type="evidence" value="ECO:0007669"/>
    <property type="project" value="UniProtKB-KW"/>
</dbReference>
<accession>A0A445LB23</accession>
<sequence length="59" mass="6691">MTKQEANWSPYDNNGGSCVAIAGADYCVITADTRYEDVHRLQYPHSRLLQNLPIVCFFP</sequence>
<keyword evidence="2" id="KW-1185">Reference proteome</keyword>
<evidence type="ECO:0000313" key="1">
    <source>
        <dbReference type="EMBL" id="RZC20492.1"/>
    </source>
</evidence>
<evidence type="ECO:0000313" key="2">
    <source>
        <dbReference type="Proteomes" id="UP000289340"/>
    </source>
</evidence>